<proteinExistence type="predicted"/>
<dbReference type="Proteomes" id="UP000177053">
    <property type="component" value="Unassembled WGS sequence"/>
</dbReference>
<protein>
    <recommendedName>
        <fullName evidence="5">Response regulatory domain-containing protein</fullName>
    </recommendedName>
</protein>
<evidence type="ECO:0000313" key="6">
    <source>
        <dbReference type="EMBL" id="OGM12192.1"/>
    </source>
</evidence>
<dbReference type="Pfam" id="PF00072">
    <property type="entry name" value="Response_reg"/>
    <property type="match status" value="1"/>
</dbReference>
<name>A0A1F7XB08_9BACT</name>
<dbReference type="PANTHER" id="PTHR44591">
    <property type="entry name" value="STRESS RESPONSE REGULATOR PROTEIN 1"/>
    <property type="match status" value="1"/>
</dbReference>
<dbReference type="InterPro" id="IPR050595">
    <property type="entry name" value="Bact_response_regulator"/>
</dbReference>
<dbReference type="InterPro" id="IPR001789">
    <property type="entry name" value="Sig_transdc_resp-reg_receiver"/>
</dbReference>
<dbReference type="PROSITE" id="PS50110">
    <property type="entry name" value="RESPONSE_REGULATORY"/>
    <property type="match status" value="1"/>
</dbReference>
<evidence type="ECO:0000256" key="2">
    <source>
        <dbReference type="ARBA" id="ARBA00023012"/>
    </source>
</evidence>
<feature type="modified residue" description="4-aspartylphosphate" evidence="3">
    <location>
        <position position="52"/>
    </location>
</feature>
<feature type="compositionally biased region" description="Low complexity" evidence="4">
    <location>
        <begin position="147"/>
        <end position="178"/>
    </location>
</feature>
<comment type="caution">
    <text evidence="6">The sequence shown here is derived from an EMBL/GenBank/DDBJ whole genome shotgun (WGS) entry which is preliminary data.</text>
</comment>
<dbReference type="SUPFAM" id="SSF52172">
    <property type="entry name" value="CheY-like"/>
    <property type="match status" value="1"/>
</dbReference>
<dbReference type="SMART" id="SM00448">
    <property type="entry name" value="REC"/>
    <property type="match status" value="1"/>
</dbReference>
<dbReference type="PANTHER" id="PTHR44591:SF14">
    <property type="entry name" value="PROTEIN PILG"/>
    <property type="match status" value="1"/>
</dbReference>
<feature type="region of interest" description="Disordered" evidence="4">
    <location>
        <begin position="129"/>
        <end position="178"/>
    </location>
</feature>
<sequence>MAKILLIEDDPLVVRMYQKVLAFEGFQIDCAPDGNEGIRKAKEIKPDLIFCDVMMPKMNGIEVLENLKADPETANIPVIMLTNLSGTHDAETALEKGAFAYMVKSEYKPHEVAEKARQFIQGFTNSTAKAQPAVVQNPPAQDQTVVQSQAPQSQQSQPQAQTQTSTPTTASATKQSQD</sequence>
<organism evidence="6 7">
    <name type="scientific">Candidatus Woesebacteria bacterium RBG_16_34_12</name>
    <dbReference type="NCBI Taxonomy" id="1802480"/>
    <lineage>
        <taxon>Bacteria</taxon>
        <taxon>Candidatus Woeseibacteriota</taxon>
    </lineage>
</organism>
<evidence type="ECO:0000256" key="3">
    <source>
        <dbReference type="PROSITE-ProRule" id="PRU00169"/>
    </source>
</evidence>
<dbReference type="InterPro" id="IPR011006">
    <property type="entry name" value="CheY-like_superfamily"/>
</dbReference>
<evidence type="ECO:0000259" key="5">
    <source>
        <dbReference type="PROSITE" id="PS50110"/>
    </source>
</evidence>
<evidence type="ECO:0000256" key="4">
    <source>
        <dbReference type="SAM" id="MobiDB-lite"/>
    </source>
</evidence>
<accession>A0A1F7XB08</accession>
<evidence type="ECO:0000313" key="7">
    <source>
        <dbReference type="Proteomes" id="UP000177053"/>
    </source>
</evidence>
<dbReference type="GO" id="GO:0000160">
    <property type="term" value="P:phosphorelay signal transduction system"/>
    <property type="evidence" value="ECO:0007669"/>
    <property type="project" value="UniProtKB-KW"/>
</dbReference>
<dbReference type="CDD" id="cd00156">
    <property type="entry name" value="REC"/>
    <property type="match status" value="1"/>
</dbReference>
<gene>
    <name evidence="6" type="ORF">A2Z22_05180</name>
</gene>
<dbReference type="Gene3D" id="3.40.50.2300">
    <property type="match status" value="1"/>
</dbReference>
<evidence type="ECO:0000256" key="1">
    <source>
        <dbReference type="ARBA" id="ARBA00022553"/>
    </source>
</evidence>
<reference evidence="6 7" key="1">
    <citation type="journal article" date="2016" name="Nat. Commun.">
        <title>Thousands of microbial genomes shed light on interconnected biogeochemical processes in an aquifer system.</title>
        <authorList>
            <person name="Anantharaman K."/>
            <person name="Brown C.T."/>
            <person name="Hug L.A."/>
            <person name="Sharon I."/>
            <person name="Castelle C.J."/>
            <person name="Probst A.J."/>
            <person name="Thomas B.C."/>
            <person name="Singh A."/>
            <person name="Wilkins M.J."/>
            <person name="Karaoz U."/>
            <person name="Brodie E.L."/>
            <person name="Williams K.H."/>
            <person name="Hubbard S.S."/>
            <person name="Banfield J.F."/>
        </authorList>
    </citation>
    <scope>NUCLEOTIDE SEQUENCE [LARGE SCALE GENOMIC DNA]</scope>
</reference>
<dbReference type="AlphaFoldDB" id="A0A1F7XB08"/>
<keyword evidence="2" id="KW-0902">Two-component regulatory system</keyword>
<dbReference type="EMBL" id="MGFS01000002">
    <property type="protein sequence ID" value="OGM12192.1"/>
    <property type="molecule type" value="Genomic_DNA"/>
</dbReference>
<feature type="domain" description="Response regulatory" evidence="5">
    <location>
        <begin position="3"/>
        <end position="119"/>
    </location>
</feature>
<keyword evidence="1 3" id="KW-0597">Phosphoprotein</keyword>